<dbReference type="PANTHER" id="PTHR45710">
    <property type="entry name" value="C-TYPE LECTIN DOMAIN-CONTAINING PROTEIN 180"/>
    <property type="match status" value="1"/>
</dbReference>
<dbReference type="InterPro" id="IPR050828">
    <property type="entry name" value="C-type_lectin/matrix_domain"/>
</dbReference>
<evidence type="ECO:0000313" key="3">
    <source>
        <dbReference type="Proteomes" id="UP001159363"/>
    </source>
</evidence>
<dbReference type="Gene3D" id="3.10.100.10">
    <property type="entry name" value="Mannose-Binding Protein A, subunit A"/>
    <property type="match status" value="2"/>
</dbReference>
<name>A0ABQ9HCR7_9NEOP</name>
<reference evidence="2 3" key="1">
    <citation type="submission" date="2023-02" db="EMBL/GenBank/DDBJ databases">
        <title>LHISI_Scaffold_Assembly.</title>
        <authorList>
            <person name="Stuart O.P."/>
            <person name="Cleave R."/>
            <person name="Magrath M.J.L."/>
            <person name="Mikheyev A.S."/>
        </authorList>
    </citation>
    <scope>NUCLEOTIDE SEQUENCE [LARGE SCALE GENOMIC DNA]</scope>
    <source>
        <strain evidence="2">Daus_M_001</strain>
        <tissue evidence="2">Leg muscle</tissue>
    </source>
</reference>
<keyword evidence="3" id="KW-1185">Reference proteome</keyword>
<evidence type="ECO:0008006" key="4">
    <source>
        <dbReference type="Google" id="ProtNLM"/>
    </source>
</evidence>
<organism evidence="2 3">
    <name type="scientific">Dryococelus australis</name>
    <dbReference type="NCBI Taxonomy" id="614101"/>
    <lineage>
        <taxon>Eukaryota</taxon>
        <taxon>Metazoa</taxon>
        <taxon>Ecdysozoa</taxon>
        <taxon>Arthropoda</taxon>
        <taxon>Hexapoda</taxon>
        <taxon>Insecta</taxon>
        <taxon>Pterygota</taxon>
        <taxon>Neoptera</taxon>
        <taxon>Polyneoptera</taxon>
        <taxon>Phasmatodea</taxon>
        <taxon>Verophasmatodea</taxon>
        <taxon>Anareolatae</taxon>
        <taxon>Phasmatidae</taxon>
        <taxon>Eurycanthinae</taxon>
        <taxon>Dryococelus</taxon>
    </lineage>
</organism>
<dbReference type="PANTHER" id="PTHR45710:SF26">
    <property type="entry name" value="RH26557P"/>
    <property type="match status" value="1"/>
</dbReference>
<feature type="region of interest" description="Disordered" evidence="1">
    <location>
        <begin position="160"/>
        <end position="187"/>
    </location>
</feature>
<dbReference type="InterPro" id="IPR016187">
    <property type="entry name" value="CTDL_fold"/>
</dbReference>
<sequence>MCHIAAATGASSVWVGGRRESGEWRWRTSGAFVANTTTRGQQYPPWDGDVAQLEGKACLALGRGHHDSPLFVPADCHRTRPFVCAAGKTGANCVSGRTPFTYKEGKSCMQQGDTYHRACNKETRIAVERVWAALASDWGHAYLPRSDQSEASACQPKVRHFDSPSSKGLFDLPKRNNKAPGGHRGNYGCRAKMSDEASLAGAEGTTKVKRRATNLAALIVWMLAGVDGRATQPFATQWDSVRGRDYVLYSGHVTWSEALAFCRAQGMTLATVPSRLAADILAEGMLRSRPGHLLWVAAFSSPESTVGLVTKVYAGYTPKVGVSPAGSKTPAGVVGARRRCEGRRVCVWCVPSDVESAWIGGVHEDDQGWVWAASGARVADVTGDDGYPPWRHNRSEGGDGGCLQLDRHLCDRPMFLQTTCDRARSFFCQTRERPYRTHHNYMPFTIKRAVIEQAEFGASTPWTGHPRSSWGCLSCRC</sequence>
<accession>A0ABQ9HCR7</accession>
<dbReference type="EMBL" id="JARBHB010000006">
    <property type="protein sequence ID" value="KAJ8882059.1"/>
    <property type="molecule type" value="Genomic_DNA"/>
</dbReference>
<gene>
    <name evidence="2" type="ORF">PR048_018547</name>
</gene>
<evidence type="ECO:0000313" key="2">
    <source>
        <dbReference type="EMBL" id="KAJ8882059.1"/>
    </source>
</evidence>
<comment type="caution">
    <text evidence="2">The sequence shown here is derived from an EMBL/GenBank/DDBJ whole genome shotgun (WGS) entry which is preliminary data.</text>
</comment>
<evidence type="ECO:0000256" key="1">
    <source>
        <dbReference type="SAM" id="MobiDB-lite"/>
    </source>
</evidence>
<dbReference type="SUPFAM" id="SSF56436">
    <property type="entry name" value="C-type lectin-like"/>
    <property type="match status" value="2"/>
</dbReference>
<protein>
    <recommendedName>
        <fullName evidence="4">C-type lectin domain-containing protein</fullName>
    </recommendedName>
</protein>
<dbReference type="InterPro" id="IPR016186">
    <property type="entry name" value="C-type_lectin-like/link_sf"/>
</dbReference>
<dbReference type="CDD" id="cd00037">
    <property type="entry name" value="CLECT"/>
    <property type="match status" value="1"/>
</dbReference>
<dbReference type="Proteomes" id="UP001159363">
    <property type="component" value="Chromosome 5"/>
</dbReference>
<proteinExistence type="predicted"/>